<dbReference type="GeneID" id="10288663"/>
<sequence>MLGMHIVLQASVNATEVINEVMNSVVGPAFNILLTIGGLAFLVGIGAILYNLYEYVIHPTSFGRSGALSEVFGHHKRLIGGAFGTWLSIYLIFLIAAMLSGQANPAQVASTAAWQVLEAMFTNLLNYAKLAMHINA</sequence>
<dbReference type="eggNOG" id="arCOG10500">
    <property type="taxonomic scope" value="Archaea"/>
</dbReference>
<organism evidence="2 3">
    <name type="scientific">Vulcanisaeta moutnovskia (strain 768-28)</name>
    <dbReference type="NCBI Taxonomy" id="985053"/>
    <lineage>
        <taxon>Archaea</taxon>
        <taxon>Thermoproteota</taxon>
        <taxon>Thermoprotei</taxon>
        <taxon>Thermoproteales</taxon>
        <taxon>Thermoproteaceae</taxon>
        <taxon>Vulcanisaeta</taxon>
    </lineage>
</organism>
<proteinExistence type="predicted"/>
<dbReference type="RefSeq" id="WP_013604380.1">
    <property type="nucleotide sequence ID" value="NC_015151.1"/>
</dbReference>
<dbReference type="OrthoDB" id="381533at2157"/>
<gene>
    <name evidence="2" type="ordered locus">VMUT_1011</name>
</gene>
<dbReference type="EMBL" id="CP002529">
    <property type="protein sequence ID" value="ADY01218.1"/>
    <property type="molecule type" value="Genomic_DNA"/>
</dbReference>
<keyword evidence="1" id="KW-0812">Transmembrane</keyword>
<feature type="transmembrane region" description="Helical" evidence="1">
    <location>
        <begin position="78"/>
        <end position="99"/>
    </location>
</feature>
<evidence type="ECO:0000256" key="1">
    <source>
        <dbReference type="SAM" id="Phobius"/>
    </source>
</evidence>
<keyword evidence="1" id="KW-1133">Transmembrane helix</keyword>
<reference evidence="2 3" key="1">
    <citation type="journal article" date="2011" name="J. Bacteriol.">
        <title>Complete genome sequence of 'Vulcanisaeta moutnovskia' strain 768-28, a novel member of the hyperthermophilic crenarchaeal genus vulcanisaeta.</title>
        <authorList>
            <person name="Gumerov V.M."/>
            <person name="Mardanov A.V."/>
            <person name="Beletsky A.V."/>
            <person name="Prokofeva M.I."/>
            <person name="Bonch-Osmolovskaya E.A."/>
            <person name="Ravin N.V."/>
            <person name="Skryabin K.G."/>
        </authorList>
    </citation>
    <scope>NUCLEOTIDE SEQUENCE [LARGE SCALE GENOMIC DNA]</scope>
    <source>
        <strain evidence="2 3">768-28</strain>
    </source>
</reference>
<evidence type="ECO:0000313" key="2">
    <source>
        <dbReference type="EMBL" id="ADY01218.1"/>
    </source>
</evidence>
<protein>
    <submittedName>
        <fullName evidence="2">Uncharacterized protein</fullName>
    </submittedName>
</protein>
<dbReference type="HOGENOM" id="CLU_1870856_0_0_2"/>
<name>F0QXQ5_VULM7</name>
<dbReference type="KEGG" id="vmo:VMUT_1011"/>
<keyword evidence="1" id="KW-0472">Membrane</keyword>
<keyword evidence="3" id="KW-1185">Reference proteome</keyword>
<feature type="transmembrane region" description="Helical" evidence="1">
    <location>
        <begin position="30"/>
        <end position="57"/>
    </location>
</feature>
<dbReference type="STRING" id="985053.VMUT_1011"/>
<evidence type="ECO:0000313" key="3">
    <source>
        <dbReference type="Proteomes" id="UP000007485"/>
    </source>
</evidence>
<dbReference type="AlphaFoldDB" id="F0QXQ5"/>
<dbReference type="Proteomes" id="UP000007485">
    <property type="component" value="Chromosome"/>
</dbReference>
<accession>F0QXQ5</accession>